<keyword evidence="1" id="KW-1133">Transmembrane helix</keyword>
<evidence type="ECO:0000313" key="3">
    <source>
        <dbReference type="Proteomes" id="UP001596512"/>
    </source>
</evidence>
<accession>A0ABW2TVN7</accession>
<organism evidence="2 3">
    <name type="scientific">Actinokineospora soli</name>
    <dbReference type="NCBI Taxonomy" id="1048753"/>
    <lineage>
        <taxon>Bacteria</taxon>
        <taxon>Bacillati</taxon>
        <taxon>Actinomycetota</taxon>
        <taxon>Actinomycetes</taxon>
        <taxon>Pseudonocardiales</taxon>
        <taxon>Pseudonocardiaceae</taxon>
        <taxon>Actinokineospora</taxon>
    </lineage>
</organism>
<dbReference type="Proteomes" id="UP001596512">
    <property type="component" value="Unassembled WGS sequence"/>
</dbReference>
<sequence length="322" mass="32439">MSERRPAALVAAVALLGGLVAAVLGLLTFGAQASARPDGLPLAVAGPEPVAQRIAAQGGDAVAWRVATPQEARELLLDKEVYGVLELGQPAKVVVSGAVNPTGAQAAQAVLTAGAQAAGVPFTVETLHPAGAAGRTAPLAASALLWVGGLASAAALFLLARREGVEVRPAHRFGLVAGIAVVATAVVAGLFALWDSTLPLGWEVLGFLLLTGVAFAAVQGALVRFMGIRAMAVLGPLYLIAPAVAGSVPELLDPVYRALLWSWTPFRFSAEGLRSLLQGTPDAPDVLLGVGVLGGLAVLGLAALAVPERAPERELIPAGSSA</sequence>
<reference evidence="3" key="1">
    <citation type="journal article" date="2019" name="Int. J. Syst. Evol. Microbiol.">
        <title>The Global Catalogue of Microorganisms (GCM) 10K type strain sequencing project: providing services to taxonomists for standard genome sequencing and annotation.</title>
        <authorList>
            <consortium name="The Broad Institute Genomics Platform"/>
            <consortium name="The Broad Institute Genome Sequencing Center for Infectious Disease"/>
            <person name="Wu L."/>
            <person name="Ma J."/>
        </authorList>
    </citation>
    <scope>NUCLEOTIDE SEQUENCE [LARGE SCALE GENOMIC DNA]</scope>
    <source>
        <strain evidence="3">JCM 17695</strain>
    </source>
</reference>
<feature type="transmembrane region" description="Helical" evidence="1">
    <location>
        <begin position="230"/>
        <end position="248"/>
    </location>
</feature>
<protein>
    <submittedName>
        <fullName evidence="2">ABC transporter permease</fullName>
    </submittedName>
</protein>
<keyword evidence="3" id="KW-1185">Reference proteome</keyword>
<feature type="transmembrane region" description="Helical" evidence="1">
    <location>
        <begin position="286"/>
        <end position="306"/>
    </location>
</feature>
<proteinExistence type="predicted"/>
<keyword evidence="1" id="KW-0472">Membrane</keyword>
<feature type="transmembrane region" description="Helical" evidence="1">
    <location>
        <begin position="139"/>
        <end position="160"/>
    </location>
</feature>
<comment type="caution">
    <text evidence="2">The sequence shown here is derived from an EMBL/GenBank/DDBJ whole genome shotgun (WGS) entry which is preliminary data.</text>
</comment>
<keyword evidence="1" id="KW-0812">Transmembrane</keyword>
<feature type="transmembrane region" description="Helical" evidence="1">
    <location>
        <begin position="200"/>
        <end position="218"/>
    </location>
</feature>
<name>A0ABW2TVN7_9PSEU</name>
<dbReference type="EMBL" id="JBHTEY010000004">
    <property type="protein sequence ID" value="MFC7616873.1"/>
    <property type="molecule type" value="Genomic_DNA"/>
</dbReference>
<evidence type="ECO:0000313" key="2">
    <source>
        <dbReference type="EMBL" id="MFC7616873.1"/>
    </source>
</evidence>
<gene>
    <name evidence="2" type="ORF">ACFQV2_28905</name>
</gene>
<evidence type="ECO:0000256" key="1">
    <source>
        <dbReference type="SAM" id="Phobius"/>
    </source>
</evidence>
<feature type="transmembrane region" description="Helical" evidence="1">
    <location>
        <begin position="172"/>
        <end position="194"/>
    </location>
</feature>